<organism evidence="5 6">
    <name type="scientific">Vibrio fortis</name>
    <dbReference type="NCBI Taxonomy" id="212667"/>
    <lineage>
        <taxon>Bacteria</taxon>
        <taxon>Pseudomonadati</taxon>
        <taxon>Pseudomonadota</taxon>
        <taxon>Gammaproteobacteria</taxon>
        <taxon>Vibrionales</taxon>
        <taxon>Vibrionaceae</taxon>
        <taxon>Vibrio</taxon>
    </lineage>
</organism>
<protein>
    <submittedName>
        <fullName evidence="5">Helix-turn-helix transcriptional regulator</fullName>
    </submittedName>
</protein>
<dbReference type="RefSeq" id="WP_150896919.1">
    <property type="nucleotide sequence ID" value="NZ_VXDD01000003.1"/>
</dbReference>
<dbReference type="SUPFAM" id="SSF46689">
    <property type="entry name" value="Homeodomain-like"/>
    <property type="match status" value="1"/>
</dbReference>
<dbReference type="Gene3D" id="1.10.10.60">
    <property type="entry name" value="Homeodomain-like"/>
    <property type="match status" value="1"/>
</dbReference>
<dbReference type="Pfam" id="PF12833">
    <property type="entry name" value="HTH_18"/>
    <property type="match status" value="1"/>
</dbReference>
<sequence length="277" mass="32349">MKTWKQPLPGYEWLIHQVWLIEVDEGEIIEPKPHLIPNPRAHLLFTPPQQPYSYDNGHSQLQGLGSHLLTSSEHLLLLEDQAPLLRIGITFRPEGLKLLNSNAVITPNQCEWFEWLSCLFDGNFQRNLLSLTARNDIIEHIHQHFNKLGLTPPVDRNDKMIQKAVSIIDSMLEHNDHVDIEALAEHCACSRRTLERTFKEMVGLSIKQYQKMTRLEQMILSLYQQDKEIDWSDFAQQFGFSDQSHLIRTLNQQLKRTPSKYLKNRDLTIDIYGDFED</sequence>
<dbReference type="GO" id="GO:0043565">
    <property type="term" value="F:sequence-specific DNA binding"/>
    <property type="evidence" value="ECO:0007669"/>
    <property type="project" value="InterPro"/>
</dbReference>
<dbReference type="GO" id="GO:0003700">
    <property type="term" value="F:DNA-binding transcription factor activity"/>
    <property type="evidence" value="ECO:0007669"/>
    <property type="project" value="InterPro"/>
</dbReference>
<evidence type="ECO:0000313" key="6">
    <source>
        <dbReference type="Proteomes" id="UP000326687"/>
    </source>
</evidence>
<evidence type="ECO:0000259" key="4">
    <source>
        <dbReference type="PROSITE" id="PS01124"/>
    </source>
</evidence>
<dbReference type="InterPro" id="IPR018060">
    <property type="entry name" value="HTH_AraC"/>
</dbReference>
<comment type="caution">
    <text evidence="5">The sequence shown here is derived from an EMBL/GenBank/DDBJ whole genome shotgun (WGS) entry which is preliminary data.</text>
</comment>
<dbReference type="InterPro" id="IPR050204">
    <property type="entry name" value="AraC_XylS_family_regulators"/>
</dbReference>
<dbReference type="EMBL" id="VXDD01000003">
    <property type="protein sequence ID" value="KAB0301306.1"/>
    <property type="molecule type" value="Genomic_DNA"/>
</dbReference>
<accession>A0A5N3S3D7</accession>
<gene>
    <name evidence="5" type="ORF">F2Z80_19745</name>
</gene>
<keyword evidence="2" id="KW-0238">DNA-binding</keyword>
<reference evidence="5 6" key="1">
    <citation type="submission" date="2019-09" db="EMBL/GenBank/DDBJ databases">
        <title>Vibrio Fortis S7-72.</title>
        <authorList>
            <person name="Das S.K."/>
        </authorList>
    </citation>
    <scope>NUCLEOTIDE SEQUENCE [LARGE SCALE GENOMIC DNA]</scope>
    <source>
        <strain evidence="5 6">S7-72</strain>
    </source>
</reference>
<dbReference type="Proteomes" id="UP000326687">
    <property type="component" value="Unassembled WGS sequence"/>
</dbReference>
<dbReference type="InterPro" id="IPR009057">
    <property type="entry name" value="Homeodomain-like_sf"/>
</dbReference>
<evidence type="ECO:0000313" key="5">
    <source>
        <dbReference type="EMBL" id="KAB0301306.1"/>
    </source>
</evidence>
<dbReference type="PANTHER" id="PTHR46796">
    <property type="entry name" value="HTH-TYPE TRANSCRIPTIONAL ACTIVATOR RHAS-RELATED"/>
    <property type="match status" value="1"/>
</dbReference>
<keyword evidence="1" id="KW-0805">Transcription regulation</keyword>
<evidence type="ECO:0000256" key="3">
    <source>
        <dbReference type="ARBA" id="ARBA00023163"/>
    </source>
</evidence>
<keyword evidence="3" id="KW-0804">Transcription</keyword>
<dbReference type="PROSITE" id="PS01124">
    <property type="entry name" value="HTH_ARAC_FAMILY_2"/>
    <property type="match status" value="1"/>
</dbReference>
<evidence type="ECO:0000256" key="1">
    <source>
        <dbReference type="ARBA" id="ARBA00023015"/>
    </source>
</evidence>
<dbReference type="AlphaFoldDB" id="A0A5N3S3D7"/>
<feature type="domain" description="HTH araC/xylS-type" evidence="4">
    <location>
        <begin position="162"/>
        <end position="264"/>
    </location>
</feature>
<evidence type="ECO:0000256" key="2">
    <source>
        <dbReference type="ARBA" id="ARBA00023125"/>
    </source>
</evidence>
<proteinExistence type="predicted"/>
<dbReference type="PANTHER" id="PTHR46796:SF13">
    <property type="entry name" value="HTH-TYPE TRANSCRIPTIONAL ACTIVATOR RHAS"/>
    <property type="match status" value="1"/>
</dbReference>
<name>A0A5N3S3D7_9VIBR</name>
<dbReference type="SMART" id="SM00342">
    <property type="entry name" value="HTH_ARAC"/>
    <property type="match status" value="1"/>
</dbReference>